<evidence type="ECO:0000313" key="1">
    <source>
        <dbReference type="EMBL" id="ETN72608.1"/>
    </source>
</evidence>
<feature type="non-terminal residue" evidence="1">
    <location>
        <position position="1"/>
    </location>
</feature>
<dbReference type="KEGG" id="nai:NECAME_18766"/>
<organism evidence="1 2">
    <name type="scientific">Necator americanus</name>
    <name type="common">Human hookworm</name>
    <dbReference type="NCBI Taxonomy" id="51031"/>
    <lineage>
        <taxon>Eukaryota</taxon>
        <taxon>Metazoa</taxon>
        <taxon>Ecdysozoa</taxon>
        <taxon>Nematoda</taxon>
        <taxon>Chromadorea</taxon>
        <taxon>Rhabditida</taxon>
        <taxon>Rhabditina</taxon>
        <taxon>Rhabditomorpha</taxon>
        <taxon>Strongyloidea</taxon>
        <taxon>Ancylostomatidae</taxon>
        <taxon>Bunostominae</taxon>
        <taxon>Necator</taxon>
    </lineage>
</organism>
<sequence length="138" mass="15879">NEEDPSKQEKTKGSGGSGTCCGRLRCCNRKRKSAEESTSKRGRSTYIIQLTTDLSHFPTHALMLLYNGLFRDRSICLLLSPTNRRPMQLVLFTSDVTRLDMRVHSVPHTFHSQKSRHSSHRSINRFVELKRDEVLYIS</sequence>
<evidence type="ECO:0000313" key="2">
    <source>
        <dbReference type="Proteomes" id="UP000053676"/>
    </source>
</evidence>
<dbReference type="EMBL" id="KI663685">
    <property type="protein sequence ID" value="ETN72608.1"/>
    <property type="molecule type" value="Genomic_DNA"/>
</dbReference>
<name>W2SSV6_NECAM</name>
<gene>
    <name evidence="1" type="ORF">NECAME_18766</name>
</gene>
<keyword evidence="2" id="KW-1185">Reference proteome</keyword>
<proteinExistence type="predicted"/>
<dbReference type="Proteomes" id="UP000053676">
    <property type="component" value="Unassembled WGS sequence"/>
</dbReference>
<reference evidence="2" key="1">
    <citation type="journal article" date="2014" name="Nat. Genet.">
        <title>Genome of the human hookworm Necator americanus.</title>
        <authorList>
            <person name="Tang Y.T."/>
            <person name="Gao X."/>
            <person name="Rosa B.A."/>
            <person name="Abubucker S."/>
            <person name="Hallsworth-Pepin K."/>
            <person name="Martin J."/>
            <person name="Tyagi R."/>
            <person name="Heizer E."/>
            <person name="Zhang X."/>
            <person name="Bhonagiri-Palsikar V."/>
            <person name="Minx P."/>
            <person name="Warren W.C."/>
            <person name="Wang Q."/>
            <person name="Zhan B."/>
            <person name="Hotez P.J."/>
            <person name="Sternberg P.W."/>
            <person name="Dougall A."/>
            <person name="Gaze S.T."/>
            <person name="Mulvenna J."/>
            <person name="Sotillo J."/>
            <person name="Ranganathan S."/>
            <person name="Rabelo E.M."/>
            <person name="Wilson R.K."/>
            <person name="Felgner P.L."/>
            <person name="Bethony J."/>
            <person name="Hawdon J.M."/>
            <person name="Gasser R.B."/>
            <person name="Loukas A."/>
            <person name="Mitreva M."/>
        </authorList>
    </citation>
    <scope>NUCLEOTIDE SEQUENCE [LARGE SCALE GENOMIC DNA]</scope>
</reference>
<dbReference type="AlphaFoldDB" id="W2SSV6"/>
<accession>W2SSV6</accession>
<protein>
    <submittedName>
        <fullName evidence="1">Uncharacterized protein</fullName>
    </submittedName>
</protein>